<comment type="caution">
    <text evidence="7">The sequence shown here is derived from an EMBL/GenBank/DDBJ whole genome shotgun (WGS) entry which is preliminary data.</text>
</comment>
<reference evidence="7 8" key="1">
    <citation type="submission" date="2021-01" db="EMBL/GenBank/DDBJ databases">
        <title>Genomic Encyclopedia of Type Strains, Phase IV (KMG-IV): sequencing the most valuable type-strain genomes for metagenomic binning, comparative biology and taxonomic classification.</title>
        <authorList>
            <person name="Goeker M."/>
        </authorList>
    </citation>
    <scope>NUCLEOTIDE SEQUENCE [LARGE SCALE GENOMIC DNA]</scope>
    <source>
        <strain evidence="7 8">DSM 105453</strain>
    </source>
</reference>
<organism evidence="7 8">
    <name type="scientific">Siminovitchia thermophila</name>
    <dbReference type="NCBI Taxonomy" id="1245522"/>
    <lineage>
        <taxon>Bacteria</taxon>
        <taxon>Bacillati</taxon>
        <taxon>Bacillota</taxon>
        <taxon>Bacilli</taxon>
        <taxon>Bacillales</taxon>
        <taxon>Bacillaceae</taxon>
        <taxon>Siminovitchia</taxon>
    </lineage>
</organism>
<dbReference type="SUPFAM" id="SSF53613">
    <property type="entry name" value="Ribokinase-like"/>
    <property type="match status" value="1"/>
</dbReference>
<protein>
    <submittedName>
        <fullName evidence="7">2-dehydro-3-deoxygluconokinase</fullName>
        <ecNumber evidence="7">2.7.1.45</ecNumber>
    </submittedName>
</protein>
<dbReference type="PANTHER" id="PTHR43085">
    <property type="entry name" value="HEXOKINASE FAMILY MEMBER"/>
    <property type="match status" value="1"/>
</dbReference>
<keyword evidence="3" id="KW-0547">Nucleotide-binding</keyword>
<evidence type="ECO:0000256" key="3">
    <source>
        <dbReference type="ARBA" id="ARBA00022741"/>
    </source>
</evidence>
<proteinExistence type="inferred from homology"/>
<comment type="similarity">
    <text evidence="1">Belongs to the carbohydrate kinase PfkB family.</text>
</comment>
<dbReference type="InterPro" id="IPR029056">
    <property type="entry name" value="Ribokinase-like"/>
</dbReference>
<evidence type="ECO:0000256" key="2">
    <source>
        <dbReference type="ARBA" id="ARBA00022679"/>
    </source>
</evidence>
<keyword evidence="8" id="KW-1185">Reference proteome</keyword>
<dbReference type="InterPro" id="IPR050306">
    <property type="entry name" value="PfkB_Carbo_kinase"/>
</dbReference>
<dbReference type="Pfam" id="PF00294">
    <property type="entry name" value="PfkB"/>
    <property type="match status" value="1"/>
</dbReference>
<dbReference type="RefSeq" id="WP_205180274.1">
    <property type="nucleotide sequence ID" value="NZ_JAFBFH010000042.1"/>
</dbReference>
<sequence>MDVLTFGETMVAFTALNNRSIVQHHDLFVSVAGAETNVSIALARLGHRVKWFSRLGDDPFGRKILYELNAHQIDTSGVMIDPHYPTGIMFKQKKELLDTEVIYYRDHSAATQLSKKDLQNKWVKDAKVLHITGITPSLSASCKELVMEAIALAKQHQTVISFDPNIRLKLWSIEEAKKVLIPIAKQCDIFLPGKSEMKLLCGAKHLRDIQAQLAEWAIPLTVMKDGANGAWIIQKGCHTFVPPFPVRRVVDEIGAGDAFAAGFLHGYLRGENHETSVKFGHACAAFVVSSEGDTSGLPMKHELERFLNKDSETLR</sequence>
<dbReference type="EC" id="2.7.1.45" evidence="7"/>
<evidence type="ECO:0000256" key="4">
    <source>
        <dbReference type="ARBA" id="ARBA00022777"/>
    </source>
</evidence>
<dbReference type="EMBL" id="JAFBFH010000042">
    <property type="protein sequence ID" value="MBM7717280.1"/>
    <property type="molecule type" value="Genomic_DNA"/>
</dbReference>
<evidence type="ECO:0000256" key="1">
    <source>
        <dbReference type="ARBA" id="ARBA00010688"/>
    </source>
</evidence>
<feature type="domain" description="Carbohydrate kinase PfkB" evidence="6">
    <location>
        <begin position="3"/>
        <end position="298"/>
    </location>
</feature>
<evidence type="ECO:0000313" key="7">
    <source>
        <dbReference type="EMBL" id="MBM7717280.1"/>
    </source>
</evidence>
<dbReference type="CDD" id="cd01166">
    <property type="entry name" value="KdgK"/>
    <property type="match status" value="1"/>
</dbReference>
<dbReference type="Gene3D" id="3.40.1190.20">
    <property type="match status" value="1"/>
</dbReference>
<dbReference type="GO" id="GO:0008673">
    <property type="term" value="F:2-dehydro-3-deoxygluconokinase activity"/>
    <property type="evidence" value="ECO:0007669"/>
    <property type="project" value="UniProtKB-EC"/>
</dbReference>
<evidence type="ECO:0000259" key="6">
    <source>
        <dbReference type="Pfam" id="PF00294"/>
    </source>
</evidence>
<dbReference type="PANTHER" id="PTHR43085:SF1">
    <property type="entry name" value="PSEUDOURIDINE KINASE-RELATED"/>
    <property type="match status" value="1"/>
</dbReference>
<keyword evidence="4" id="KW-0418">Kinase</keyword>
<evidence type="ECO:0000256" key="5">
    <source>
        <dbReference type="ARBA" id="ARBA00022840"/>
    </source>
</evidence>
<dbReference type="Proteomes" id="UP000823485">
    <property type="component" value="Unassembled WGS sequence"/>
</dbReference>
<evidence type="ECO:0000313" key="8">
    <source>
        <dbReference type="Proteomes" id="UP000823485"/>
    </source>
</evidence>
<keyword evidence="2 7" id="KW-0808">Transferase</keyword>
<accession>A0ABS2RC94</accession>
<dbReference type="InterPro" id="IPR011611">
    <property type="entry name" value="PfkB_dom"/>
</dbReference>
<keyword evidence="5" id="KW-0067">ATP-binding</keyword>
<gene>
    <name evidence="7" type="ORF">JOC94_004305</name>
</gene>
<name>A0ABS2RC94_9BACI</name>